<dbReference type="VEuPathDB" id="AmoebaDB:ACA1_364570"/>
<feature type="compositionally biased region" description="Low complexity" evidence="1">
    <location>
        <begin position="644"/>
        <end position="658"/>
    </location>
</feature>
<feature type="compositionally biased region" description="Low complexity" evidence="1">
    <location>
        <begin position="53"/>
        <end position="66"/>
    </location>
</feature>
<feature type="compositionally biased region" description="Low complexity" evidence="1">
    <location>
        <begin position="17"/>
        <end position="44"/>
    </location>
</feature>
<feature type="compositionally biased region" description="Gly residues" evidence="1">
    <location>
        <begin position="208"/>
        <end position="219"/>
    </location>
</feature>
<evidence type="ECO:0000256" key="1">
    <source>
        <dbReference type="SAM" id="MobiDB-lite"/>
    </source>
</evidence>
<feature type="compositionally biased region" description="Low complexity" evidence="1">
    <location>
        <begin position="432"/>
        <end position="447"/>
    </location>
</feature>
<dbReference type="RefSeq" id="XP_004335942.1">
    <property type="nucleotide sequence ID" value="XM_004335894.1"/>
</dbReference>
<feature type="compositionally biased region" description="Gly residues" evidence="1">
    <location>
        <begin position="1"/>
        <end position="10"/>
    </location>
</feature>
<feature type="compositionally biased region" description="Low complexity" evidence="1">
    <location>
        <begin position="247"/>
        <end position="261"/>
    </location>
</feature>
<proteinExistence type="predicted"/>
<dbReference type="STRING" id="1257118.L8GM71"/>
<reference evidence="2 3" key="1">
    <citation type="journal article" date="2013" name="Genome Biol.">
        <title>Genome of Acanthamoeba castellanii highlights extensive lateral gene transfer and early evolution of tyrosine kinase signaling.</title>
        <authorList>
            <person name="Clarke M."/>
            <person name="Lohan A.J."/>
            <person name="Liu B."/>
            <person name="Lagkouvardos I."/>
            <person name="Roy S."/>
            <person name="Zafar N."/>
            <person name="Bertelli C."/>
            <person name="Schilde C."/>
            <person name="Kianianmomeni A."/>
            <person name="Burglin T.R."/>
            <person name="Frech C."/>
            <person name="Turcotte B."/>
            <person name="Kopec K.O."/>
            <person name="Synnott J.M."/>
            <person name="Choo C."/>
            <person name="Paponov I."/>
            <person name="Finkler A."/>
            <person name="Soon Heng Tan C."/>
            <person name="Hutchins A.P."/>
            <person name="Weinmeier T."/>
            <person name="Rattei T."/>
            <person name="Chu J.S."/>
            <person name="Gimenez G."/>
            <person name="Irimia M."/>
            <person name="Rigden D.J."/>
            <person name="Fitzpatrick D.A."/>
            <person name="Lorenzo-Morales J."/>
            <person name="Bateman A."/>
            <person name="Chiu C.H."/>
            <person name="Tang P."/>
            <person name="Hegemann P."/>
            <person name="Fromm H."/>
            <person name="Raoult D."/>
            <person name="Greub G."/>
            <person name="Miranda-Saavedra D."/>
            <person name="Chen N."/>
            <person name="Nash P."/>
            <person name="Ginger M.L."/>
            <person name="Horn M."/>
            <person name="Schaap P."/>
            <person name="Caler L."/>
            <person name="Loftus B."/>
        </authorList>
    </citation>
    <scope>NUCLEOTIDE SEQUENCE [LARGE SCALE GENOMIC DNA]</scope>
    <source>
        <strain evidence="2 3">Neff</strain>
    </source>
</reference>
<keyword evidence="3" id="KW-1185">Reference proteome</keyword>
<feature type="region of interest" description="Disordered" evidence="1">
    <location>
        <begin position="904"/>
        <end position="931"/>
    </location>
</feature>
<organism evidence="2 3">
    <name type="scientific">Acanthamoeba castellanii (strain ATCC 30010 / Neff)</name>
    <dbReference type="NCBI Taxonomy" id="1257118"/>
    <lineage>
        <taxon>Eukaryota</taxon>
        <taxon>Amoebozoa</taxon>
        <taxon>Discosea</taxon>
        <taxon>Longamoebia</taxon>
        <taxon>Centramoebida</taxon>
        <taxon>Acanthamoebidae</taxon>
        <taxon>Acanthamoeba</taxon>
    </lineage>
</organism>
<evidence type="ECO:0000313" key="3">
    <source>
        <dbReference type="Proteomes" id="UP000011083"/>
    </source>
</evidence>
<dbReference type="Proteomes" id="UP000011083">
    <property type="component" value="Unassembled WGS sequence"/>
</dbReference>
<sequence length="1271" mass="132399">MALGSDGTGPQGSKQQPGPSGATNASASAGSSGPSSGPPSGNAPQLGSSTSMGQPAAGQQQQPPAQGAGGGAQQSQLQQQQQLHLQQQQQLHQQQLHQQQQLQQHQQQQQQQHPRDLQQLQQHHQQQQQQLQQQQHQQQQQLHQHQFQQHQQQLHHMQQQQRHQAAAAAAGRSAATAPSPPSISTPSSGPTPPAPAQPTPPAQSTSMGPGGGPGGGGMMLPGQQMGKWKGAAHHQQAPPTAGPGSNGAPVGGIPSSGPASGPIGGLPPQPQQQPGPAGGGLIRSTSYDAVTGQMKMGGGGMDPRMVGAQGQVHPGMQRNPYHAYGAYGPPQGQQHGAPPHLQQQSQPPQPSGFAPHMQPPPQHAGMTHVAVGGQPPNAYFAMQRNPTRTMSSPHMSLGAGGPGQPQPPQPTGYGGQFHPGQAAQPGGPMYEGGPHPSSGYPSSAYYGRSGGGEPVVARNGEGGAAPVFSPQFQMQHMRRLNQALGQQVTPGGPVAGGPTGPAPAPSPGGQSGPAMVTTPGGPPLAASSMPSPAGPGQVGADAVGQQQLSHVTTPGGTQSAGVGGGVPSSATTVGGPIGGLPPQASAPGGVGHPGMGGYPAHPGMMAKRPPGGMGMVGAPQHPGGPQTALVSGQGQQQPGGQGQPGPQDNNVGPGAMVGVPGGPGGPGVMPPNVGVPRSDLALSQFKEVWENLGMYRNFLFQLVPINPSALLEANVKYILATPEGAAIRTPLSLSVYVVMALGSLLRANFRMTREFANKAHEHLVHTLEQRQSIDYTLGQALLGMAYIEAAMETVPSSSKWKQFYAELAMKICKRLGAYSSILYFHSMFFISCDPTISLERLIQMQREGNQTPDLPYHTFIEPNSDGIRQAMPVSVLSHGRGNAAGRVLINVINGLNIHMKSSQLEHSQHAAAQQPGGGGSTGPVTPASAAMGGPGGVVPGGVVVGITGQTPQPPTMPPYFDSTSYFYQLMESMDKLEKELRVIQTTADPLPTYAYFTFCLCIYSLHAACCWRMGMKDKALFWAKKFLSDSHKEEWRSCCGGPPMQEMIGLVLNIFLQMNELESLDFQLNQIERLLVVYPALNAMVTHFQKVLWEKKEQQLIMQKRRQMYIQQQQQGGLPGPMSPHHPLASPPSMAIGMGMPMHPSAGVGVPHGPMAHHMGGHHLPGQGQPLPSHVPQMSPHQPQMSPQQQQQMAAQMTPPQPQAQEGASTGEMSPPGAKGKGGRGGRANRGRVGASAAAATKSRSGSSTGVGTPGQTSTINVYMKIKTSHF</sequence>
<dbReference type="EMBL" id="KB008073">
    <property type="protein sequence ID" value="ELR13929.1"/>
    <property type="molecule type" value="Genomic_DNA"/>
</dbReference>
<dbReference type="KEGG" id="acan:ACA1_364570"/>
<feature type="compositionally biased region" description="Low complexity" evidence="1">
    <location>
        <begin position="1149"/>
        <end position="1198"/>
    </location>
</feature>
<feature type="compositionally biased region" description="Basic residues" evidence="1">
    <location>
        <begin position="1221"/>
        <end position="1230"/>
    </location>
</feature>
<dbReference type="GeneID" id="14914458"/>
<feature type="compositionally biased region" description="Low complexity" evidence="1">
    <location>
        <begin position="73"/>
        <end position="177"/>
    </location>
</feature>
<name>L8GM71_ACACF</name>
<dbReference type="AlphaFoldDB" id="L8GM71"/>
<feature type="compositionally biased region" description="Low complexity" evidence="1">
    <location>
        <begin position="523"/>
        <end position="547"/>
    </location>
</feature>
<accession>L8GM71</accession>
<feature type="compositionally biased region" description="Polar residues" evidence="1">
    <location>
        <begin position="384"/>
        <end position="394"/>
    </location>
</feature>
<feature type="compositionally biased region" description="Low complexity" evidence="1">
    <location>
        <begin position="1231"/>
        <end position="1250"/>
    </location>
</feature>
<evidence type="ECO:0000313" key="2">
    <source>
        <dbReference type="EMBL" id="ELR13929.1"/>
    </source>
</evidence>
<feature type="region of interest" description="Disordered" evidence="1">
    <location>
        <begin position="1148"/>
        <end position="1257"/>
    </location>
</feature>
<protein>
    <submittedName>
        <fullName evidence="2">Uncharacterized protein</fullName>
    </submittedName>
</protein>
<gene>
    <name evidence="2" type="ORF">ACA1_364570</name>
</gene>
<feature type="compositionally biased region" description="Low complexity" evidence="1">
    <location>
        <begin position="324"/>
        <end position="346"/>
    </location>
</feature>
<feature type="region of interest" description="Disordered" evidence="1">
    <location>
        <begin position="486"/>
        <end position="595"/>
    </location>
</feature>
<feature type="region of interest" description="Disordered" evidence="1">
    <location>
        <begin position="1"/>
        <end position="453"/>
    </location>
</feature>
<feature type="compositionally biased region" description="Pro residues" evidence="1">
    <location>
        <begin position="178"/>
        <end position="201"/>
    </location>
</feature>
<feature type="region of interest" description="Disordered" evidence="1">
    <location>
        <begin position="613"/>
        <end position="668"/>
    </location>
</feature>
<dbReference type="OMA" id="LHECSAL"/>